<evidence type="ECO:0000313" key="4">
    <source>
        <dbReference type="Proteomes" id="UP001158730"/>
    </source>
</evidence>
<name>A0AA42N1H7_AQUAC</name>
<dbReference type="InterPro" id="IPR028098">
    <property type="entry name" value="Glyco_trans_4-like_N"/>
</dbReference>
<sequence length="361" mass="39272">MRVLLVSNMYPSKDNPGYGVFVKNFEDSLSSKGGRVVRAVICGRGRGRLDKLLKYVFFSSRVSFLALFGRYDCIYVHYVAHSLLPLLPLLALRQMTLVCNAHGEDLLPDSRVERLIFKLVKGAVSKSRMIVVPSEYFAQIARHHFPGNEVFVSPSAGVDLDLFKPLSSVPASPADGALHLGFVSRIDAGKGWDVLLYAVRKLRQAHPGLRLRVTLVGEGAQVSELVRLIAELELDEVVSYRGALPQSKLPEFYSSLDAFVFPTVRAAESLGLVGLEALACGIPAICSDIGGIRGYMREGVNGYLFAPGDAEALAQKIIDFSRLTPEQIAALKSAALATAQRYGRAQVSSDLYAKLVEVVGS</sequence>
<dbReference type="EMBL" id="JAOBYN010000009">
    <property type="protein sequence ID" value="MDH1055400.1"/>
    <property type="molecule type" value="Genomic_DNA"/>
</dbReference>
<evidence type="ECO:0000259" key="2">
    <source>
        <dbReference type="Pfam" id="PF13439"/>
    </source>
</evidence>
<reference evidence="3" key="1">
    <citation type="submission" date="2022-09" db="EMBL/GenBank/DDBJ databases">
        <title>Intensive care unit water sources are persistently colonized with multi-drug resistant bacteria and are the site of extensive horizontal gene transfer of antibiotic resistance genes.</title>
        <authorList>
            <person name="Diorio-Toth L."/>
        </authorList>
    </citation>
    <scope>NUCLEOTIDE SEQUENCE</scope>
    <source>
        <strain evidence="3">GD03990</strain>
    </source>
</reference>
<dbReference type="InterPro" id="IPR050194">
    <property type="entry name" value="Glycosyltransferase_grp1"/>
</dbReference>
<dbReference type="SUPFAM" id="SSF53756">
    <property type="entry name" value="UDP-Glycosyltransferase/glycogen phosphorylase"/>
    <property type="match status" value="1"/>
</dbReference>
<dbReference type="PANTHER" id="PTHR45947">
    <property type="entry name" value="SULFOQUINOVOSYL TRANSFERASE SQD2"/>
    <property type="match status" value="1"/>
</dbReference>
<dbReference type="AlphaFoldDB" id="A0AA42N1H7"/>
<dbReference type="Pfam" id="PF00534">
    <property type="entry name" value="Glycos_transf_1"/>
    <property type="match status" value="1"/>
</dbReference>
<feature type="domain" description="Glycosyl transferase family 1" evidence="1">
    <location>
        <begin position="180"/>
        <end position="324"/>
    </location>
</feature>
<dbReference type="Pfam" id="PF13439">
    <property type="entry name" value="Glyco_transf_4"/>
    <property type="match status" value="1"/>
</dbReference>
<dbReference type="GO" id="GO:0016757">
    <property type="term" value="F:glycosyltransferase activity"/>
    <property type="evidence" value="ECO:0007669"/>
    <property type="project" value="InterPro"/>
</dbReference>
<evidence type="ECO:0000313" key="3">
    <source>
        <dbReference type="EMBL" id="MDH1055400.1"/>
    </source>
</evidence>
<dbReference type="CDD" id="cd03801">
    <property type="entry name" value="GT4_PimA-like"/>
    <property type="match status" value="1"/>
</dbReference>
<protein>
    <submittedName>
        <fullName evidence="3">Glycosyltransferase family 4 protein</fullName>
    </submittedName>
</protein>
<feature type="domain" description="Glycosyltransferase subfamily 4-like N-terminal" evidence="2">
    <location>
        <begin position="49"/>
        <end position="154"/>
    </location>
</feature>
<dbReference type="PANTHER" id="PTHR45947:SF3">
    <property type="entry name" value="SULFOQUINOVOSYL TRANSFERASE SQD2"/>
    <property type="match status" value="1"/>
</dbReference>
<dbReference type="Gene3D" id="3.40.50.2000">
    <property type="entry name" value="Glycogen Phosphorylase B"/>
    <property type="match status" value="2"/>
</dbReference>
<accession>A0AA42N1H7</accession>
<comment type="caution">
    <text evidence="3">The sequence shown here is derived from an EMBL/GenBank/DDBJ whole genome shotgun (WGS) entry which is preliminary data.</text>
</comment>
<evidence type="ECO:0000259" key="1">
    <source>
        <dbReference type="Pfam" id="PF00534"/>
    </source>
</evidence>
<dbReference type="InterPro" id="IPR001296">
    <property type="entry name" value="Glyco_trans_1"/>
</dbReference>
<gene>
    <name evidence="3" type="ORF">N5C05_11605</name>
</gene>
<proteinExistence type="predicted"/>
<dbReference type="Proteomes" id="UP001158730">
    <property type="component" value="Unassembled WGS sequence"/>
</dbReference>
<organism evidence="3 4">
    <name type="scientific">Aquipseudomonas alcaligenes</name>
    <name type="common">Pseudomonas alcaligenes</name>
    <dbReference type="NCBI Taxonomy" id="43263"/>
    <lineage>
        <taxon>Bacteria</taxon>
        <taxon>Pseudomonadati</taxon>
        <taxon>Pseudomonadota</taxon>
        <taxon>Gammaproteobacteria</taxon>
        <taxon>Pseudomonadales</taxon>
        <taxon>Pseudomonadaceae</taxon>
        <taxon>Aquipseudomonas</taxon>
    </lineage>
</organism>